<reference evidence="1" key="1">
    <citation type="submission" date="2023-06" db="EMBL/GenBank/DDBJ databases">
        <title>Genome-scale phylogeny and comparative genomics of the fungal order Sordariales.</title>
        <authorList>
            <consortium name="Lawrence Berkeley National Laboratory"/>
            <person name="Hensen N."/>
            <person name="Bonometti L."/>
            <person name="Westerberg I."/>
            <person name="Brannstrom I.O."/>
            <person name="Guillou S."/>
            <person name="Cros-Aarteil S."/>
            <person name="Calhoun S."/>
            <person name="Haridas S."/>
            <person name="Kuo A."/>
            <person name="Mondo S."/>
            <person name="Pangilinan J."/>
            <person name="Riley R."/>
            <person name="Labutti K."/>
            <person name="Andreopoulos B."/>
            <person name="Lipzen A."/>
            <person name="Chen C."/>
            <person name="Yanf M."/>
            <person name="Daum C."/>
            <person name="Ng V."/>
            <person name="Clum A."/>
            <person name="Steindorff A."/>
            <person name="Ohm R."/>
            <person name="Martin F."/>
            <person name="Silar P."/>
            <person name="Natvig D."/>
            <person name="Lalanne C."/>
            <person name="Gautier V."/>
            <person name="Ament-Velasquez S.L."/>
            <person name="Kruys A."/>
            <person name="Hutchinson M.I."/>
            <person name="Powell A.J."/>
            <person name="Barry K."/>
            <person name="Miller A.N."/>
            <person name="Grigoriev I.V."/>
            <person name="Debuchy R."/>
            <person name="Gladieux P."/>
            <person name="Thoren M.H."/>
            <person name="Johannesson H."/>
        </authorList>
    </citation>
    <scope>NUCLEOTIDE SEQUENCE</scope>
    <source>
        <strain evidence="1">PSN4</strain>
    </source>
</reference>
<dbReference type="Gene3D" id="3.80.10.10">
    <property type="entry name" value="Ribonuclease Inhibitor"/>
    <property type="match status" value="1"/>
</dbReference>
<gene>
    <name evidence="1" type="ORF">QBC47DRAFT_401253</name>
</gene>
<dbReference type="AlphaFoldDB" id="A0AAJ0BFV7"/>
<dbReference type="InterPro" id="IPR032675">
    <property type="entry name" value="LRR_dom_sf"/>
</dbReference>
<keyword evidence="2" id="KW-1185">Reference proteome</keyword>
<dbReference type="EMBL" id="MU839832">
    <property type="protein sequence ID" value="KAK1756348.1"/>
    <property type="molecule type" value="Genomic_DNA"/>
</dbReference>
<accession>A0AAJ0BFV7</accession>
<comment type="caution">
    <text evidence="1">The sequence shown here is derived from an EMBL/GenBank/DDBJ whole genome shotgun (WGS) entry which is preliminary data.</text>
</comment>
<name>A0AAJ0BFV7_9PEZI</name>
<evidence type="ECO:0000313" key="1">
    <source>
        <dbReference type="EMBL" id="KAK1756348.1"/>
    </source>
</evidence>
<organism evidence="1 2">
    <name type="scientific">Echria macrotheca</name>
    <dbReference type="NCBI Taxonomy" id="438768"/>
    <lineage>
        <taxon>Eukaryota</taxon>
        <taxon>Fungi</taxon>
        <taxon>Dikarya</taxon>
        <taxon>Ascomycota</taxon>
        <taxon>Pezizomycotina</taxon>
        <taxon>Sordariomycetes</taxon>
        <taxon>Sordariomycetidae</taxon>
        <taxon>Sordariales</taxon>
        <taxon>Schizotheciaceae</taxon>
        <taxon>Echria</taxon>
    </lineage>
</organism>
<proteinExistence type="predicted"/>
<dbReference type="SUPFAM" id="SSF52047">
    <property type="entry name" value="RNI-like"/>
    <property type="match status" value="1"/>
</dbReference>
<dbReference type="Proteomes" id="UP001239445">
    <property type="component" value="Unassembled WGS sequence"/>
</dbReference>
<sequence length="541" mass="61997">MPVRRGKAARKAARRCIVQPRTAYILQLPTDLLLQICEEIVDKKNARCCDPPDLRQSLARIGRTCRAIRAISAMVLYRHIRLNVPTFANPPRVLLSEHERRLKEGAEMRYGHDSDPWRRPNILALLRTVINDPGGVGEMIRSVELMARADDLFPQPRRRIFTTGFHHKVRNMLRRRLWRHCQVVCPTTTRMYGSAAILYVCMILLSLAPKLSRLSVLVDGPSRRIFGDACRGADSWRPPRQRIEPAKFDQLVHLDVKWAPWARDRHTRDASLAIFFRSVANIKSLCLENPGFPEGSVLASVVFPRLESLKIGRSTMTVRHLLSIINNCTGLREFVYEHGVQGDLALLTRWDSLAILRTLARHRPTLERLVLTAGVSRNEKGCAHELPKTPDMRGFKALRELTIHCWPCQGCQPYDFCRMLQQCPALEQLTMENNCWDRIPYQSLAQLARQAAKGLFPKLRVVRLVYAKRHNDWHAVDAVDAARLLSLLEGTHVKLIVRTDPREFDYPRVPDMGYIEPEDLCKKEWSTNSNFSSLRKGIGPD</sequence>
<protein>
    <submittedName>
        <fullName evidence="1">Uncharacterized protein</fullName>
    </submittedName>
</protein>
<evidence type="ECO:0000313" key="2">
    <source>
        <dbReference type="Proteomes" id="UP001239445"/>
    </source>
</evidence>